<dbReference type="InterPro" id="IPR025139">
    <property type="entry name" value="DUF4062"/>
</dbReference>
<dbReference type="Pfam" id="PF25469">
    <property type="entry name" value="WHD_NWD1"/>
    <property type="match status" value="1"/>
</dbReference>
<dbReference type="InterPro" id="IPR057588">
    <property type="entry name" value="NWD1/2-like_WH"/>
</dbReference>
<evidence type="ECO:0008006" key="8">
    <source>
        <dbReference type="Google" id="ProtNLM"/>
    </source>
</evidence>
<dbReference type="PANTHER" id="PTHR19871">
    <property type="entry name" value="BETA TRANSDUCIN-RELATED PROTEIN"/>
    <property type="match status" value="1"/>
</dbReference>
<dbReference type="InterPro" id="IPR036322">
    <property type="entry name" value="WD40_repeat_dom_sf"/>
</dbReference>
<proteinExistence type="predicted"/>
<gene>
    <name evidence="6" type="ORF">SNE40_006685</name>
</gene>
<accession>A0AAN8JX07</accession>
<sequence length="1756" mass="199937">MRYETDDDVDDEALQTQKQEKEGVYRYTHLNDEDRTLVNQLFRGCIELEEVPDVRANIVKVFISSTFTDMEAERNALAEHVYPRLRESCRDKYGIDFQAIDMRWGVPIEASEDHSATDLCLAELHHCQSSSVGPNFVAFIGQRYGYIPIPASILRAEYEVIESHVRKTSPADADLLNKCFLKDQNVHPNLFRLQTCSYITGKIRKPWKETEVNIKRILRSGGQSALEANEISRAFFRQMKASVTEHEIYEGLIGINRQKDRDNNAIVYIRDFQDLHRNLHNKKANRYVEVIGNPPEMNPETKSLLDDLKAKSKEKLSSNNYLNSSISWKESGIDPKFHAPYLQRMCNHFERTVNKLVERNVFSRRKLDDDSLYHEVLQHWSVLKGRCETFVGREDELTVIQNYILSSQSSQPLVVFGPSGSGKTSLLAKGAILANGILTQEELAKPAVIVRFLGTTPDSSSIQQLLYSVCHQLAFVANRNRSDVPEDFLSLKVYFRNLVLEGDFTGRVLIVLDALNQLSTNQNGHKLDWLPARHATNVRIIVSTIPFKFKILDRLMNRIHNNFIHTEPLPTKDCEDIVKILLDRSERKLTYEQWKTIRKSFQSCTLPLFVTLTFEEAKRWHSYDQSHENVLTTTVESCIHTLFERLEKKHGKMFVAKALSYITAARDGLSESELEDILSLDDEVLNSIFVMWLPPIRRLPPSLWSRLQLDIGNFLLERDADGTVVLSWFHQQFVNVVTERYLEEYLPVIEIHRLIEQYYMGMWAGVKKHFTYTKQQMSRLDIRDEHGSALRHVPKQPMLFNSEGVPRYNVRKLKQVPYSLLHSRQLSRLKGICLCNYEWIYYKMKATSLQTLLADYALIDDKECNLIADALRMTGSVLSIDVHALVPELTGRLLPHTSKYAYIKQLVGQCDLVARYHCPLVPNCQIYTAPGGPLQFECEINAKPTARVEVDVFQSPVGVLMTAKPFYNTNVQVWELSQAEPRQDFKMNVGKLYPSKDGRYISTFKNNRFVLVYKTDGGELHGEIDYEYGVANSVTTSKRLLAFITDRGIGPYVVDVKDCVLLHKFSYNCSTCVISANESFLVLSSQKHLFLYEIPLMERKCVTRMSDEVKLIRSTKDELKYFAMTQSNLLYSVHFDLGIKGAILNDIISDFDIKDFVMSHAQNLILVRAARCLYLIDAHEETLKLRLQKMPEGAFVETMSTFSAAGFTPNDEMIVASRYTYIAVWDSRSGEPLRLLLASVSPIIKIFTCDTLNKTIALLKNNMLQVWDMNNLGADVQHANKVVRGRVLHLALSSTSRKAICSSDRLPPAVTVVDLGSGDVHHVFPYSPEREDKIIKLEMSPTGKYCVVRGKQSSHATAPILWSILSDDLIYDMSLQETFHLAINNRYVLFDRSSSYIACVQALSYVPCDWIGNSYVVKIFQPDHFYKKPTELTIPSNTEFVCKPLIFSSGKYHAFVALYQTCKVISDPISRIERGRVFESRLSLLNLSSTSSERNVTVKSLLRTADEKDKFVDIRATLSNKLVLIYAKNTDYFQFDNKCGLMCPLNVEKCAILYDPKTDFLLRHLPFILTPSVNVSSCAYSKHGSIILSDQLEVFRNSTKGFILKVPTEVIDGSAKLVLDGQYIVALCKTGKIVLVMRSSDGETVGKLFIHGQASCLEVGEDDRTILVGCNDGRVMILTLIIECEDPVKDIISKLPTRTSKPMADTLKLLDRDVIKSKYQPGIARSKKAPNFKTICKAVTMTQKAAKIQSQACSIQ</sequence>
<dbReference type="InterPro" id="IPR052752">
    <property type="entry name" value="NACHT-WD_repeat"/>
</dbReference>
<keyword evidence="1" id="KW-0853">WD repeat</keyword>
<feature type="domain" description="DUF4062" evidence="3">
    <location>
        <begin position="60"/>
        <end position="159"/>
    </location>
</feature>
<dbReference type="InterPro" id="IPR049052">
    <property type="entry name" value="nSTAND1"/>
</dbReference>
<evidence type="ECO:0000259" key="4">
    <source>
        <dbReference type="Pfam" id="PF20703"/>
    </source>
</evidence>
<reference evidence="6 7" key="1">
    <citation type="submission" date="2024-01" db="EMBL/GenBank/DDBJ databases">
        <title>The genome of the rayed Mediterranean limpet Patella caerulea (Linnaeus, 1758).</title>
        <authorList>
            <person name="Anh-Thu Weber A."/>
            <person name="Halstead-Nussloch G."/>
        </authorList>
    </citation>
    <scope>NUCLEOTIDE SEQUENCE [LARGE SCALE GENOMIC DNA]</scope>
    <source>
        <strain evidence="6">AATW-2023a</strain>
        <tissue evidence="6">Whole specimen</tissue>
    </source>
</reference>
<dbReference type="Pfam" id="PF13271">
    <property type="entry name" value="DUF4062"/>
    <property type="match status" value="1"/>
</dbReference>
<feature type="domain" description="NWD1/2-like winged helix-turn-helix" evidence="5">
    <location>
        <begin position="634"/>
        <end position="744"/>
    </location>
</feature>
<dbReference type="InterPro" id="IPR027417">
    <property type="entry name" value="P-loop_NTPase"/>
</dbReference>
<evidence type="ECO:0000256" key="1">
    <source>
        <dbReference type="ARBA" id="ARBA00022574"/>
    </source>
</evidence>
<dbReference type="Gene3D" id="3.40.50.300">
    <property type="entry name" value="P-loop containing nucleotide triphosphate hydrolases"/>
    <property type="match status" value="1"/>
</dbReference>
<evidence type="ECO:0000313" key="6">
    <source>
        <dbReference type="EMBL" id="KAK6184164.1"/>
    </source>
</evidence>
<name>A0AAN8JX07_PATCE</name>
<organism evidence="6 7">
    <name type="scientific">Patella caerulea</name>
    <name type="common">Rayed Mediterranean limpet</name>
    <dbReference type="NCBI Taxonomy" id="87958"/>
    <lineage>
        <taxon>Eukaryota</taxon>
        <taxon>Metazoa</taxon>
        <taxon>Spiralia</taxon>
        <taxon>Lophotrochozoa</taxon>
        <taxon>Mollusca</taxon>
        <taxon>Gastropoda</taxon>
        <taxon>Patellogastropoda</taxon>
        <taxon>Patelloidea</taxon>
        <taxon>Patellidae</taxon>
        <taxon>Patella</taxon>
    </lineage>
</organism>
<dbReference type="SUPFAM" id="SSF52540">
    <property type="entry name" value="P-loop containing nucleoside triphosphate hydrolases"/>
    <property type="match status" value="1"/>
</dbReference>
<evidence type="ECO:0000256" key="2">
    <source>
        <dbReference type="ARBA" id="ARBA00022737"/>
    </source>
</evidence>
<dbReference type="InterPro" id="IPR011047">
    <property type="entry name" value="Quinoprotein_ADH-like_sf"/>
</dbReference>
<dbReference type="EMBL" id="JAZGQO010000006">
    <property type="protein sequence ID" value="KAK6184164.1"/>
    <property type="molecule type" value="Genomic_DNA"/>
</dbReference>
<keyword evidence="7" id="KW-1185">Reference proteome</keyword>
<keyword evidence="2" id="KW-0677">Repeat</keyword>
<dbReference type="Pfam" id="PF20703">
    <property type="entry name" value="nSTAND1"/>
    <property type="match status" value="1"/>
</dbReference>
<feature type="domain" description="Novel STAND NTPase 1" evidence="4">
    <location>
        <begin position="387"/>
        <end position="522"/>
    </location>
</feature>
<comment type="caution">
    <text evidence="6">The sequence shown here is derived from an EMBL/GenBank/DDBJ whole genome shotgun (WGS) entry which is preliminary data.</text>
</comment>
<dbReference type="SUPFAM" id="SSF50998">
    <property type="entry name" value="Quinoprotein alcohol dehydrogenase-like"/>
    <property type="match status" value="1"/>
</dbReference>
<dbReference type="Gene3D" id="2.130.10.10">
    <property type="entry name" value="YVTN repeat-like/Quinoprotein amine dehydrogenase"/>
    <property type="match status" value="1"/>
</dbReference>
<protein>
    <recommendedName>
        <fullName evidence="8">NACHT and WD repeat domain-containing protein 2</fullName>
    </recommendedName>
</protein>
<evidence type="ECO:0000313" key="7">
    <source>
        <dbReference type="Proteomes" id="UP001347796"/>
    </source>
</evidence>
<dbReference type="SUPFAM" id="SSF50978">
    <property type="entry name" value="WD40 repeat-like"/>
    <property type="match status" value="1"/>
</dbReference>
<evidence type="ECO:0000259" key="5">
    <source>
        <dbReference type="Pfam" id="PF25469"/>
    </source>
</evidence>
<evidence type="ECO:0000259" key="3">
    <source>
        <dbReference type="Pfam" id="PF13271"/>
    </source>
</evidence>
<dbReference type="InterPro" id="IPR015943">
    <property type="entry name" value="WD40/YVTN_repeat-like_dom_sf"/>
</dbReference>
<dbReference type="PANTHER" id="PTHR19871:SF14">
    <property type="entry name" value="DUF4062 DOMAIN-CONTAINING PROTEIN"/>
    <property type="match status" value="1"/>
</dbReference>
<dbReference type="Proteomes" id="UP001347796">
    <property type="component" value="Unassembled WGS sequence"/>
</dbReference>